<dbReference type="AlphaFoldDB" id="A0A9P6HIM3"/>
<reference evidence="4" key="1">
    <citation type="journal article" date="2020" name="Nat. Commun.">
        <title>Large-scale genome sequencing of mycorrhizal fungi provides insights into the early evolution of symbiotic traits.</title>
        <authorList>
            <person name="Miyauchi S."/>
            <person name="Kiss E."/>
            <person name="Kuo A."/>
            <person name="Drula E."/>
            <person name="Kohler A."/>
            <person name="Sanchez-Garcia M."/>
            <person name="Morin E."/>
            <person name="Andreopoulos B."/>
            <person name="Barry K.W."/>
            <person name="Bonito G."/>
            <person name="Buee M."/>
            <person name="Carver A."/>
            <person name="Chen C."/>
            <person name="Cichocki N."/>
            <person name="Clum A."/>
            <person name="Culley D."/>
            <person name="Crous P.W."/>
            <person name="Fauchery L."/>
            <person name="Girlanda M."/>
            <person name="Hayes R.D."/>
            <person name="Keri Z."/>
            <person name="LaButti K."/>
            <person name="Lipzen A."/>
            <person name="Lombard V."/>
            <person name="Magnuson J."/>
            <person name="Maillard F."/>
            <person name="Murat C."/>
            <person name="Nolan M."/>
            <person name="Ohm R.A."/>
            <person name="Pangilinan J."/>
            <person name="Pereira M.F."/>
            <person name="Perotto S."/>
            <person name="Peter M."/>
            <person name="Pfister S."/>
            <person name="Riley R."/>
            <person name="Sitrit Y."/>
            <person name="Stielow J.B."/>
            <person name="Szollosi G."/>
            <person name="Zifcakova L."/>
            <person name="Stursova M."/>
            <person name="Spatafora J.W."/>
            <person name="Tedersoo L."/>
            <person name="Vaario L.M."/>
            <person name="Yamada A."/>
            <person name="Yan M."/>
            <person name="Wang P."/>
            <person name="Xu J."/>
            <person name="Bruns T."/>
            <person name="Baldrian P."/>
            <person name="Vilgalys R."/>
            <person name="Dunand C."/>
            <person name="Henrissat B."/>
            <person name="Grigoriev I.V."/>
            <person name="Hibbett D."/>
            <person name="Nagy L.G."/>
            <person name="Martin F.M."/>
        </authorList>
    </citation>
    <scope>NUCLEOTIDE SEQUENCE</scope>
    <source>
        <strain evidence="4">UH-Tt-Lm1</strain>
    </source>
</reference>
<dbReference type="Pfam" id="PF01793">
    <property type="entry name" value="Glyco_transf_15"/>
    <property type="match status" value="1"/>
</dbReference>
<dbReference type="GO" id="GO:0000032">
    <property type="term" value="P:cell wall mannoprotein biosynthetic process"/>
    <property type="evidence" value="ECO:0007669"/>
    <property type="project" value="TreeGrafter"/>
</dbReference>
<dbReference type="EMBL" id="WIUZ02000006">
    <property type="protein sequence ID" value="KAF9786183.1"/>
    <property type="molecule type" value="Genomic_DNA"/>
</dbReference>
<dbReference type="GO" id="GO:0005794">
    <property type="term" value="C:Golgi apparatus"/>
    <property type="evidence" value="ECO:0007669"/>
    <property type="project" value="TreeGrafter"/>
</dbReference>
<gene>
    <name evidence="4" type="ORF">BJ322DRAFT_1058398</name>
</gene>
<dbReference type="Gene3D" id="3.90.550.10">
    <property type="entry name" value="Spore Coat Polysaccharide Biosynthesis Protein SpsA, Chain A"/>
    <property type="match status" value="1"/>
</dbReference>
<keyword evidence="2" id="KW-0808">Transferase</keyword>
<dbReference type="GO" id="GO:0016020">
    <property type="term" value="C:membrane"/>
    <property type="evidence" value="ECO:0007669"/>
    <property type="project" value="InterPro"/>
</dbReference>
<proteinExistence type="inferred from homology"/>
<accession>A0A9P6HIM3</accession>
<name>A0A9P6HIM3_9AGAM</name>
<evidence type="ECO:0000256" key="2">
    <source>
        <dbReference type="ARBA" id="ARBA00022679"/>
    </source>
</evidence>
<feature type="active site" description="Nucleophile" evidence="3">
    <location>
        <position position="259"/>
    </location>
</feature>
<reference evidence="4" key="2">
    <citation type="submission" date="2020-11" db="EMBL/GenBank/DDBJ databases">
        <authorList>
            <consortium name="DOE Joint Genome Institute"/>
            <person name="Kuo A."/>
            <person name="Miyauchi S."/>
            <person name="Kiss E."/>
            <person name="Drula E."/>
            <person name="Kohler A."/>
            <person name="Sanchez-Garcia M."/>
            <person name="Andreopoulos B."/>
            <person name="Barry K.W."/>
            <person name="Bonito G."/>
            <person name="Buee M."/>
            <person name="Carver A."/>
            <person name="Chen C."/>
            <person name="Cichocki N."/>
            <person name="Clum A."/>
            <person name="Culley D."/>
            <person name="Crous P.W."/>
            <person name="Fauchery L."/>
            <person name="Girlanda M."/>
            <person name="Hayes R."/>
            <person name="Keri Z."/>
            <person name="Labutti K."/>
            <person name="Lipzen A."/>
            <person name="Lombard V."/>
            <person name="Magnuson J."/>
            <person name="Maillard F."/>
            <person name="Morin E."/>
            <person name="Murat C."/>
            <person name="Nolan M."/>
            <person name="Ohm R."/>
            <person name="Pangilinan J."/>
            <person name="Pereira M."/>
            <person name="Perotto S."/>
            <person name="Peter M."/>
            <person name="Riley R."/>
            <person name="Sitrit Y."/>
            <person name="Stielow B."/>
            <person name="Szollosi G."/>
            <person name="Zifcakova L."/>
            <person name="Stursova M."/>
            <person name="Spatafora J.W."/>
            <person name="Tedersoo L."/>
            <person name="Vaario L.-M."/>
            <person name="Yamada A."/>
            <person name="Yan M."/>
            <person name="Wang P."/>
            <person name="Xu J."/>
            <person name="Bruns T."/>
            <person name="Baldrian P."/>
            <person name="Vilgalys R."/>
            <person name="Henrissat B."/>
            <person name="Grigoriev I.V."/>
            <person name="Hibbett D."/>
            <person name="Nagy L.G."/>
            <person name="Martin F.M."/>
        </authorList>
    </citation>
    <scope>NUCLEOTIDE SEQUENCE</scope>
    <source>
        <strain evidence="4">UH-Tt-Lm1</strain>
    </source>
</reference>
<dbReference type="InterPro" id="IPR002685">
    <property type="entry name" value="Glyco_trans_15"/>
</dbReference>
<dbReference type="Proteomes" id="UP000736335">
    <property type="component" value="Unassembled WGS sequence"/>
</dbReference>
<dbReference type="GO" id="GO:0006487">
    <property type="term" value="P:protein N-linked glycosylation"/>
    <property type="evidence" value="ECO:0007669"/>
    <property type="project" value="TreeGrafter"/>
</dbReference>
<comment type="similarity">
    <text evidence="1">Belongs to the glycosyltransferase 15 family.</text>
</comment>
<dbReference type="PIRSF" id="PIRSF018153">
    <property type="entry name" value="Glyco_trans_15"/>
    <property type="match status" value="1"/>
</dbReference>
<evidence type="ECO:0000313" key="5">
    <source>
        <dbReference type="Proteomes" id="UP000736335"/>
    </source>
</evidence>
<keyword evidence="5" id="KW-1185">Reference proteome</keyword>
<protein>
    <submittedName>
        <fullName evidence="4">Glycosyltransferase family 15 protein</fullName>
    </submittedName>
</protein>
<dbReference type="PANTHER" id="PTHR31121:SF6">
    <property type="entry name" value="ALPHA-1,2 MANNOSYLTRANSFERASE KTR1"/>
    <property type="match status" value="1"/>
</dbReference>
<comment type="caution">
    <text evidence="4">The sequence shown here is derived from an EMBL/GenBank/DDBJ whole genome shotgun (WGS) entry which is preliminary data.</text>
</comment>
<dbReference type="SUPFAM" id="SSF53448">
    <property type="entry name" value="Nucleotide-diphospho-sugar transferases"/>
    <property type="match status" value="1"/>
</dbReference>
<dbReference type="GO" id="GO:0000026">
    <property type="term" value="F:alpha-1,2-mannosyltransferase activity"/>
    <property type="evidence" value="ECO:0007669"/>
    <property type="project" value="TreeGrafter"/>
</dbReference>
<evidence type="ECO:0000256" key="3">
    <source>
        <dbReference type="PIRSR" id="PIRSR018153-1"/>
    </source>
</evidence>
<organism evidence="4 5">
    <name type="scientific">Thelephora terrestris</name>
    <dbReference type="NCBI Taxonomy" id="56493"/>
    <lineage>
        <taxon>Eukaryota</taxon>
        <taxon>Fungi</taxon>
        <taxon>Dikarya</taxon>
        <taxon>Basidiomycota</taxon>
        <taxon>Agaricomycotina</taxon>
        <taxon>Agaricomycetes</taxon>
        <taxon>Thelephorales</taxon>
        <taxon>Thelephoraceae</taxon>
        <taxon>Thelephora</taxon>
    </lineage>
</organism>
<dbReference type="OrthoDB" id="439943at2759"/>
<dbReference type="InterPro" id="IPR029044">
    <property type="entry name" value="Nucleotide-diphossugar_trans"/>
</dbReference>
<evidence type="ECO:0000256" key="1">
    <source>
        <dbReference type="ARBA" id="ARBA00007677"/>
    </source>
</evidence>
<sequence>MAKFPYRPMGIAVSIFLVTAILYNSRLYFGPGSRLLDVPTVIEPIQDGTANAVLLMLARNSELDGAVSSVKQLEEKFNWRYHYPWVFLNEEPFTEEFKEQVAAVTKANVSFGLIPSEDWYQPGWIDEEKAKAGRDALVEQDIIYGDSVSYRNMCRFQSRAFYKQELVLPYRWYWRVEPHVSFHCDMDFDPFAYLHNNNKVYGFNIAVYEWMETIPSLWPTVKEFINLHPQYVAQNNSMEFISNDGGSKYNGCHYWSNMEIADMEFWRGEAYTAYVDYLESTGGFYYERWGDAPIHTMAVSLFLSKDKIHFFDEIGYTHEPHSHCPQNLGLLPSRCNCQVGRSIDWRDWSCYPKWFIMQGQTLSLGHAPIESH</sequence>
<evidence type="ECO:0000313" key="4">
    <source>
        <dbReference type="EMBL" id="KAF9786183.1"/>
    </source>
</evidence>
<dbReference type="FunFam" id="3.90.550.10:FF:000051">
    <property type="entry name" value="Alpha-1,2-mannosyltransferase (Ktr4)"/>
    <property type="match status" value="1"/>
</dbReference>
<dbReference type="PANTHER" id="PTHR31121">
    <property type="entry name" value="ALPHA-1,2 MANNOSYLTRANSFERASE KTR1"/>
    <property type="match status" value="1"/>
</dbReference>